<organism evidence="1 2">
    <name type="scientific">Armillaria gallica</name>
    <name type="common">Bulbous honey fungus</name>
    <name type="synonym">Armillaria bulbosa</name>
    <dbReference type="NCBI Taxonomy" id="47427"/>
    <lineage>
        <taxon>Eukaryota</taxon>
        <taxon>Fungi</taxon>
        <taxon>Dikarya</taxon>
        <taxon>Basidiomycota</taxon>
        <taxon>Agaricomycotina</taxon>
        <taxon>Agaricomycetes</taxon>
        <taxon>Agaricomycetidae</taxon>
        <taxon>Agaricales</taxon>
        <taxon>Marasmiineae</taxon>
        <taxon>Physalacriaceae</taxon>
        <taxon>Armillaria</taxon>
    </lineage>
</organism>
<dbReference type="AlphaFoldDB" id="A0A2H3CN80"/>
<proteinExistence type="predicted"/>
<dbReference type="Proteomes" id="UP000217790">
    <property type="component" value="Unassembled WGS sequence"/>
</dbReference>
<name>A0A2H3CN80_ARMGA</name>
<dbReference type="EMBL" id="KZ293697">
    <property type="protein sequence ID" value="PBK84549.1"/>
    <property type="molecule type" value="Genomic_DNA"/>
</dbReference>
<evidence type="ECO:0000313" key="2">
    <source>
        <dbReference type="Proteomes" id="UP000217790"/>
    </source>
</evidence>
<sequence>MLAAHRRVLSPYFNRLGRYGLVEAQCLTSTLISGSTAISFFNDTNYAHSDLDIYVQSDRRHTLFTFLSEQGYHFIPPTDVPLTLDTPLNEIECTDRVKVTYDFLEYDGETINAVYSFQRDGNAKTVQVVATVQNPLYTILNFHSTCVMNFLTYSYAVSLYPALTFIKKASLTNNRHSSPSDDAICKYKRRGWKYVGERSSLQLDYRGDTHKVGDEHCWVVKLFHNAREYHHLEGNTWSLGFTHSSRIRMDCGVLTSPFLVENYCVDHQIRYNLPPELHRWGDEDYVEFVSDIFNRGAL</sequence>
<evidence type="ECO:0000313" key="1">
    <source>
        <dbReference type="EMBL" id="PBK84549.1"/>
    </source>
</evidence>
<dbReference type="STRING" id="47427.A0A2H3CN80"/>
<accession>A0A2H3CN80</accession>
<keyword evidence="2" id="KW-1185">Reference proteome</keyword>
<dbReference type="OMA" id="KYKRRGW"/>
<reference evidence="2" key="1">
    <citation type="journal article" date="2017" name="Nat. Ecol. Evol.">
        <title>Genome expansion and lineage-specific genetic innovations in the forest pathogenic fungi Armillaria.</title>
        <authorList>
            <person name="Sipos G."/>
            <person name="Prasanna A.N."/>
            <person name="Walter M.C."/>
            <person name="O'Connor E."/>
            <person name="Balint B."/>
            <person name="Krizsan K."/>
            <person name="Kiss B."/>
            <person name="Hess J."/>
            <person name="Varga T."/>
            <person name="Slot J."/>
            <person name="Riley R."/>
            <person name="Boka B."/>
            <person name="Rigling D."/>
            <person name="Barry K."/>
            <person name="Lee J."/>
            <person name="Mihaltcheva S."/>
            <person name="LaButti K."/>
            <person name="Lipzen A."/>
            <person name="Waldron R."/>
            <person name="Moloney N.M."/>
            <person name="Sperisen C."/>
            <person name="Kredics L."/>
            <person name="Vagvoelgyi C."/>
            <person name="Patrignani A."/>
            <person name="Fitzpatrick D."/>
            <person name="Nagy I."/>
            <person name="Doyle S."/>
            <person name="Anderson J.B."/>
            <person name="Grigoriev I.V."/>
            <person name="Gueldener U."/>
            <person name="Muensterkoetter M."/>
            <person name="Nagy L.G."/>
        </authorList>
    </citation>
    <scope>NUCLEOTIDE SEQUENCE [LARGE SCALE GENOMIC DNA]</scope>
    <source>
        <strain evidence="2">Ar21-2</strain>
    </source>
</reference>
<protein>
    <submittedName>
        <fullName evidence="1">Uncharacterized protein</fullName>
    </submittedName>
</protein>
<dbReference type="InParanoid" id="A0A2H3CN80"/>
<dbReference type="OrthoDB" id="3041043at2759"/>
<gene>
    <name evidence="1" type="ORF">ARMGADRAFT_1088321</name>
</gene>